<dbReference type="PRINTS" id="PR00922">
    <property type="entry name" value="DADACBPTASE3"/>
</dbReference>
<evidence type="ECO:0000256" key="2">
    <source>
        <dbReference type="ARBA" id="ARBA00022801"/>
    </source>
</evidence>
<dbReference type="NCBIfam" id="TIGR00666">
    <property type="entry name" value="PBP4"/>
    <property type="match status" value="1"/>
</dbReference>
<keyword evidence="4" id="KW-0645">Protease</keyword>
<dbReference type="PANTHER" id="PTHR30023">
    <property type="entry name" value="D-ALANYL-D-ALANINE CARBOXYPEPTIDASE"/>
    <property type="match status" value="1"/>
</dbReference>
<sequence>MPIIRTWQLATGATAVGLALAAGAVALAGPWESGRRTAEHLRAAELGSDTGTRVPPLGAAGPDRPAPAPSAPRVLGALGTPTPAGPADGKPRGLGEELAPLLRDPGLGPLRGASVVDVATGRLLYGQGDTVAMTPASTIKIATAVAALDALGPDHRVPTTVVAAGDRLTLVGGGDASLTRTGLADLAERTARALRARDAGEPKPVRLAYDTSLYRGNPLHPIGRNGNLAPVTALMADAGRIDPKSTGYADRSDDPAGDASRAFARMLDDRGVRVADAARPGRPAKGSRPLAGVHSPPLSALVERMLTDSDNDLAEALARQTALASGEPASFAGGERAVRKRLSGLGLPLAGARFADGSGLDRRDRLSARLLTALLTRAAEPGRPALRPVLTGLPVAGFTGTLQSRYAGTAPGGGVVRAKTGTLTGVGALSGTAPGPDGRLLAFAFLAGGTPGRESAQDALDRLAGALVS</sequence>
<dbReference type="RefSeq" id="WP_323448090.1">
    <property type="nucleotide sequence ID" value="NZ_BSBI01000006.1"/>
</dbReference>
<keyword evidence="5" id="KW-1185">Reference proteome</keyword>
<evidence type="ECO:0000256" key="3">
    <source>
        <dbReference type="SAM" id="MobiDB-lite"/>
    </source>
</evidence>
<proteinExistence type="inferred from homology"/>
<comment type="similarity">
    <text evidence="1">Belongs to the peptidase S13 family.</text>
</comment>
<dbReference type="Proteomes" id="UP001291653">
    <property type="component" value="Unassembled WGS sequence"/>
</dbReference>
<name>A0ABQ5P0D2_9ACTN</name>
<comment type="caution">
    <text evidence="4">The sequence shown here is derived from an EMBL/GenBank/DDBJ whole genome shotgun (WGS) entry which is preliminary data.</text>
</comment>
<dbReference type="GO" id="GO:0004180">
    <property type="term" value="F:carboxypeptidase activity"/>
    <property type="evidence" value="ECO:0007669"/>
    <property type="project" value="UniProtKB-KW"/>
</dbReference>
<dbReference type="PANTHER" id="PTHR30023:SF0">
    <property type="entry name" value="PENICILLIN-SENSITIVE CARBOXYPEPTIDASE A"/>
    <property type="match status" value="1"/>
</dbReference>
<evidence type="ECO:0000313" key="5">
    <source>
        <dbReference type="Proteomes" id="UP001291653"/>
    </source>
</evidence>
<protein>
    <submittedName>
        <fullName evidence="4">D-alanyl-D-alanine carboxypeptidase/D-alanyl-D-alanine-endopeptidase</fullName>
    </submittedName>
</protein>
<feature type="region of interest" description="Disordered" evidence="3">
    <location>
        <begin position="44"/>
        <end position="106"/>
    </location>
</feature>
<keyword evidence="4" id="KW-0121">Carboxypeptidase</keyword>
<dbReference type="SUPFAM" id="SSF56601">
    <property type="entry name" value="beta-lactamase/transpeptidase-like"/>
    <property type="match status" value="1"/>
</dbReference>
<reference evidence="4 5" key="1">
    <citation type="submission" date="2022-10" db="EMBL/GenBank/DDBJ databases">
        <title>Draft genome sequence of Streptomyces sp. YSPA8.</title>
        <authorList>
            <person name="Moriuchi R."/>
            <person name="Dohra H."/>
            <person name="Yamamura H."/>
            <person name="Kodani S."/>
        </authorList>
    </citation>
    <scope>NUCLEOTIDE SEQUENCE [LARGE SCALE GENOMIC DNA]</scope>
    <source>
        <strain evidence="4 5">YSPA8</strain>
    </source>
</reference>
<gene>
    <name evidence="4" type="primary">dacB</name>
    <name evidence="4" type="ORF">SYYSPA8_17215</name>
</gene>
<evidence type="ECO:0000256" key="1">
    <source>
        <dbReference type="ARBA" id="ARBA00006096"/>
    </source>
</evidence>
<accession>A0ABQ5P0D2</accession>
<dbReference type="InterPro" id="IPR012338">
    <property type="entry name" value="Beta-lactam/transpept-like"/>
</dbReference>
<evidence type="ECO:0000313" key="4">
    <source>
        <dbReference type="EMBL" id="GLF96062.1"/>
    </source>
</evidence>
<dbReference type="InterPro" id="IPR000667">
    <property type="entry name" value="Peptidase_S13"/>
</dbReference>
<dbReference type="Pfam" id="PF02113">
    <property type="entry name" value="Peptidase_S13"/>
    <property type="match status" value="2"/>
</dbReference>
<keyword evidence="2" id="KW-0378">Hydrolase</keyword>
<dbReference type="EMBL" id="BSBI01000006">
    <property type="protein sequence ID" value="GLF96062.1"/>
    <property type="molecule type" value="Genomic_DNA"/>
</dbReference>
<organism evidence="4 5">
    <name type="scientific">Streptomyces yaizuensis</name>
    <dbReference type="NCBI Taxonomy" id="2989713"/>
    <lineage>
        <taxon>Bacteria</taxon>
        <taxon>Bacillati</taxon>
        <taxon>Actinomycetota</taxon>
        <taxon>Actinomycetes</taxon>
        <taxon>Kitasatosporales</taxon>
        <taxon>Streptomycetaceae</taxon>
        <taxon>Streptomyces</taxon>
    </lineage>
</organism>
<dbReference type="Gene3D" id="3.40.710.10">
    <property type="entry name" value="DD-peptidase/beta-lactamase superfamily"/>
    <property type="match status" value="2"/>
</dbReference>